<dbReference type="GO" id="GO:0010345">
    <property type="term" value="P:suberin biosynthetic process"/>
    <property type="evidence" value="ECO:0007669"/>
    <property type="project" value="TreeGrafter"/>
</dbReference>
<dbReference type="Gene3D" id="3.40.50.720">
    <property type="entry name" value="NAD(P)-binding Rossmann-like Domain"/>
    <property type="match status" value="1"/>
</dbReference>
<feature type="domain" description="Thioester reductase (TE)" evidence="2">
    <location>
        <begin position="101"/>
        <end position="282"/>
    </location>
</feature>
<evidence type="ECO:0000259" key="2">
    <source>
        <dbReference type="Pfam" id="PF07993"/>
    </source>
</evidence>
<keyword evidence="1" id="KW-0521">NADP</keyword>
<reference evidence="3" key="1">
    <citation type="submission" date="2020-07" db="EMBL/GenBank/DDBJ databases">
        <title>Ethylene signaling mediates host invasion by parasitic plants.</title>
        <authorList>
            <person name="Yoshida S."/>
        </authorList>
    </citation>
    <scope>NUCLEOTIDE SEQUENCE</scope>
    <source>
        <strain evidence="3">Okayama</strain>
    </source>
</reference>
<dbReference type="SUPFAM" id="SSF51735">
    <property type="entry name" value="NAD(P)-binding Rossmann-fold domains"/>
    <property type="match status" value="1"/>
</dbReference>
<dbReference type="AlphaFoldDB" id="A0A830D7B3"/>
<dbReference type="GO" id="GO:0035336">
    <property type="term" value="P:long-chain fatty-acyl-CoA metabolic process"/>
    <property type="evidence" value="ECO:0007669"/>
    <property type="project" value="TreeGrafter"/>
</dbReference>
<accession>A0A830D7B3</accession>
<evidence type="ECO:0000256" key="1">
    <source>
        <dbReference type="RuleBase" id="RU363097"/>
    </source>
</evidence>
<protein>
    <recommendedName>
        <fullName evidence="1">Fatty acyl-CoA reductase</fullName>
        <ecNumber evidence="1">1.2.1.84</ecNumber>
    </recommendedName>
</protein>
<organism evidence="3 4">
    <name type="scientific">Phtheirospermum japonicum</name>
    <dbReference type="NCBI Taxonomy" id="374723"/>
    <lineage>
        <taxon>Eukaryota</taxon>
        <taxon>Viridiplantae</taxon>
        <taxon>Streptophyta</taxon>
        <taxon>Embryophyta</taxon>
        <taxon>Tracheophyta</taxon>
        <taxon>Spermatophyta</taxon>
        <taxon>Magnoliopsida</taxon>
        <taxon>eudicotyledons</taxon>
        <taxon>Gunneridae</taxon>
        <taxon>Pentapetalae</taxon>
        <taxon>asterids</taxon>
        <taxon>lamiids</taxon>
        <taxon>Lamiales</taxon>
        <taxon>Orobanchaceae</taxon>
        <taxon>Orobanchaceae incertae sedis</taxon>
        <taxon>Phtheirospermum</taxon>
    </lineage>
</organism>
<dbReference type="OrthoDB" id="912256at2759"/>
<comment type="similarity">
    <text evidence="1">Belongs to the fatty acyl-CoA reductase family.</text>
</comment>
<comment type="caution">
    <text evidence="3">The sequence shown here is derived from an EMBL/GenBank/DDBJ whole genome shotgun (WGS) entry which is preliminary data.</text>
</comment>
<dbReference type="EC" id="1.2.1.84" evidence="1"/>
<comment type="catalytic activity">
    <reaction evidence="1">
        <text>a long-chain fatty acyl-CoA + 2 NADPH + 2 H(+) = a long-chain primary fatty alcohol + 2 NADP(+) + CoA</text>
        <dbReference type="Rhea" id="RHEA:52716"/>
        <dbReference type="ChEBI" id="CHEBI:15378"/>
        <dbReference type="ChEBI" id="CHEBI:57287"/>
        <dbReference type="ChEBI" id="CHEBI:57783"/>
        <dbReference type="ChEBI" id="CHEBI:58349"/>
        <dbReference type="ChEBI" id="CHEBI:77396"/>
        <dbReference type="ChEBI" id="CHEBI:83139"/>
        <dbReference type="EC" id="1.2.1.84"/>
    </reaction>
</comment>
<comment type="function">
    <text evidence="1">Catalyzes the reduction of fatty acyl-CoA to fatty alcohols.</text>
</comment>
<dbReference type="PANTHER" id="PTHR11011:SF45">
    <property type="entry name" value="FATTY ACYL-COA REDUCTASE CG8306-RELATED"/>
    <property type="match status" value="1"/>
</dbReference>
<dbReference type="GO" id="GO:0102965">
    <property type="term" value="F:alcohol-forming long-chain fatty acyl-CoA reductase activity"/>
    <property type="evidence" value="ECO:0007669"/>
    <property type="project" value="UniProtKB-EC"/>
</dbReference>
<proteinExistence type="inferred from homology"/>
<evidence type="ECO:0000313" key="4">
    <source>
        <dbReference type="Proteomes" id="UP000653305"/>
    </source>
</evidence>
<dbReference type="EMBL" id="BMAC01002489">
    <property type="protein sequence ID" value="GFQ07991.1"/>
    <property type="molecule type" value="Genomic_DNA"/>
</dbReference>
<name>A0A830D7B3_9LAMI</name>
<keyword evidence="1" id="KW-0444">Lipid biosynthesis</keyword>
<dbReference type="InterPro" id="IPR013120">
    <property type="entry name" value="FAR_NAD-bd"/>
</dbReference>
<dbReference type="PANTHER" id="PTHR11011">
    <property type="entry name" value="MALE STERILITY PROTEIN 2-RELATED"/>
    <property type="match status" value="1"/>
</dbReference>
<evidence type="ECO:0000313" key="3">
    <source>
        <dbReference type="EMBL" id="GFQ07991.1"/>
    </source>
</evidence>
<dbReference type="InterPro" id="IPR036291">
    <property type="entry name" value="NAD(P)-bd_dom_sf"/>
</dbReference>
<keyword evidence="1" id="KW-0443">Lipid metabolism</keyword>
<sequence length="317" mass="34826">MEAYSLSSFISVSPCNAVKMANNCKIKTSMMICCQKSGYYAIKSSGNSSITMSVLISSDHGPTLMETTGSLVLSPNGKDLVPMHGEGIGIVKFLQGKTFLITGATGYLGKVLIEKILRTAPDVRKIFVLIKTQNTEAALERLKNEIINAELFKHLRQTHGKSYQAFMLSKLVPVVGNVCETNLGLDEDAAGFMAKEVDVIINSAANTTFDERYDTALDINTSGPTRLMSFAKQCLKLMLFLQVSTAYVNGQRQGRIMEKPFSIGESIAGEAVLYENYQQSLPKLSVEDEIKLVLESKQGLEDNNTLLQKMKELGLQR</sequence>
<dbReference type="Pfam" id="PF07993">
    <property type="entry name" value="NAD_binding_4"/>
    <property type="match status" value="1"/>
</dbReference>
<gene>
    <name evidence="3" type="ORF">PHJA_002943100</name>
</gene>
<dbReference type="GO" id="GO:0080019">
    <property type="term" value="F:alcohol-forming very long-chain fatty acyl-CoA reductase activity"/>
    <property type="evidence" value="ECO:0007669"/>
    <property type="project" value="InterPro"/>
</dbReference>
<dbReference type="InterPro" id="IPR026055">
    <property type="entry name" value="FAR"/>
</dbReference>
<keyword evidence="4" id="KW-1185">Reference proteome</keyword>
<dbReference type="Proteomes" id="UP000653305">
    <property type="component" value="Unassembled WGS sequence"/>
</dbReference>
<keyword evidence="1" id="KW-0560">Oxidoreductase</keyword>